<evidence type="ECO:0000313" key="2">
    <source>
        <dbReference type="Proteomes" id="UP000664265"/>
    </source>
</evidence>
<dbReference type="Proteomes" id="UP000664265">
    <property type="component" value="Unassembled WGS sequence"/>
</dbReference>
<proteinExistence type="predicted"/>
<keyword evidence="2" id="KW-1185">Reference proteome</keyword>
<evidence type="ECO:0000313" key="1">
    <source>
        <dbReference type="EMBL" id="MBO1363512.1"/>
    </source>
</evidence>
<protein>
    <submittedName>
        <fullName evidence="1">DUF3997 domain-containing protein</fullName>
    </submittedName>
</protein>
<sequence length="182" mass="21466">MCRRILNIVVLLFCSLLTSCLGVFYIDLGNHYAWLEDRIIVKIKEETENSLFYDLLIRPQVLNYGYDNKFIIAYQLYDGSEWYDSNQIAEEKDSLLIQFAKLKEMKHCYWIIDKETGQVIGPMRKLEFDRKCEALHVKAKMRHFHEKKFWEGMSMEDIDPDSTQRKIMDAAMDTVTKGSSAQ</sequence>
<accession>A0ABS3M5Q2</accession>
<organism evidence="1 2">
    <name type="scientific">Prevotella illustrans</name>
    <dbReference type="NCBI Taxonomy" id="2800387"/>
    <lineage>
        <taxon>Bacteria</taxon>
        <taxon>Pseudomonadati</taxon>
        <taxon>Bacteroidota</taxon>
        <taxon>Bacteroidia</taxon>
        <taxon>Bacteroidales</taxon>
        <taxon>Prevotellaceae</taxon>
        <taxon>Prevotella</taxon>
    </lineage>
</organism>
<name>A0ABS3M5Q2_9BACT</name>
<dbReference type="RefSeq" id="WP_107581072.1">
    <property type="nucleotide sequence ID" value="NZ_JAERMS010000018.1"/>
</dbReference>
<dbReference type="PROSITE" id="PS51257">
    <property type="entry name" value="PROKAR_LIPOPROTEIN"/>
    <property type="match status" value="1"/>
</dbReference>
<dbReference type="EMBL" id="JAERMS010000018">
    <property type="protein sequence ID" value="MBO1363512.1"/>
    <property type="molecule type" value="Genomic_DNA"/>
</dbReference>
<reference evidence="1 2" key="1">
    <citation type="submission" date="2021-01" db="EMBL/GenBank/DDBJ databases">
        <title>Prevotella A2931 sp. nov.</title>
        <authorList>
            <person name="Buhl M."/>
            <person name="Oberhettinger P."/>
        </authorList>
    </citation>
    <scope>NUCLEOTIDE SEQUENCE [LARGE SCALE GENOMIC DNA]</scope>
    <source>
        <strain evidence="1 2">A2931</strain>
    </source>
</reference>
<comment type="caution">
    <text evidence="1">The sequence shown here is derived from an EMBL/GenBank/DDBJ whole genome shotgun (WGS) entry which is preliminary data.</text>
</comment>
<gene>
    <name evidence="1" type="ORF">JHU38_06970</name>
</gene>